<dbReference type="Pfam" id="PF03016">
    <property type="entry name" value="Exostosin_GT47"/>
    <property type="match status" value="1"/>
</dbReference>
<accession>A0A7N0VKY7</accession>
<dbReference type="EnsemblPlants" id="Kaladp0958s0002.1.v1.1">
    <property type="protein sequence ID" value="Kaladp0958s0002.1.v1.1"/>
    <property type="gene ID" value="Kaladp0958s0002.v1.1"/>
</dbReference>
<evidence type="ECO:0000256" key="2">
    <source>
        <dbReference type="ARBA" id="ARBA00010271"/>
    </source>
</evidence>
<keyword evidence="4" id="KW-0735">Signal-anchor</keyword>
<keyword evidence="9" id="KW-1185">Reference proteome</keyword>
<keyword evidence="5" id="KW-0333">Golgi apparatus</keyword>
<proteinExistence type="inferred from homology"/>
<comment type="similarity">
    <text evidence="2">Belongs to the glycosyltransferase 47 family.</text>
</comment>
<dbReference type="InterPro" id="IPR040911">
    <property type="entry name" value="Exostosin_GT47"/>
</dbReference>
<dbReference type="Proteomes" id="UP000594263">
    <property type="component" value="Unplaced"/>
</dbReference>
<feature type="compositionally biased region" description="Basic and acidic residues" evidence="6">
    <location>
        <begin position="65"/>
        <end position="79"/>
    </location>
</feature>
<dbReference type="AlphaFoldDB" id="A0A7N0VKY7"/>
<evidence type="ECO:0000313" key="9">
    <source>
        <dbReference type="Proteomes" id="UP000594263"/>
    </source>
</evidence>
<reference evidence="8" key="1">
    <citation type="submission" date="2021-01" db="UniProtKB">
        <authorList>
            <consortium name="EnsemblPlants"/>
        </authorList>
    </citation>
    <scope>IDENTIFICATION</scope>
</reference>
<protein>
    <recommendedName>
        <fullName evidence="7">Exostosin GT47 domain-containing protein</fullName>
    </recommendedName>
</protein>
<dbReference type="GO" id="GO:0016757">
    <property type="term" value="F:glycosyltransferase activity"/>
    <property type="evidence" value="ECO:0007669"/>
    <property type="project" value="UniProtKB-KW"/>
</dbReference>
<name>A0A7N0VKY7_KALFE</name>
<sequence length="350" mass="40118">MAARSCLAWPPLLLFMLLFFFHYSYFHIPFKPDLDFSKIISTFPATTFSQLNLHGLVPNDSDDTENNHQDDNNKSEKDGNIPPTPLKKNESSVARIEDGLAKARFAIRQAILNQNYTSDVDQPFIPSGSIYRNSFAFHQSHIEMVKRFKVWVYKEGDLPLVHIGPVNNIYAVEGQFIDEMDGQRLSPFTAQNRDEAHVFFLPISVAKIIHFVYRPITSFSRDRLQRIVVDYIRVVAQKYPHWNTSQGADHFMVSCHDWMSQLDAIAYSYYCYLVDDKDGVHLVRGNSCSGGVITETHLRKDFRHNLNGDTAFTSFPFYRILRIANASSLFCGKRDTKSNVQVNNGMNGKE</sequence>
<keyword evidence="3" id="KW-0808">Transferase</keyword>
<dbReference type="InterPro" id="IPR004263">
    <property type="entry name" value="Exostosin"/>
</dbReference>
<keyword evidence="4" id="KW-0812">Transmembrane</keyword>
<dbReference type="PANTHER" id="PTHR11062:SF124">
    <property type="entry name" value="XYLOGALACTURONAN BETA-1,3-XYLOSYLTRANSFERASE"/>
    <property type="match status" value="1"/>
</dbReference>
<dbReference type="GO" id="GO:0000139">
    <property type="term" value="C:Golgi membrane"/>
    <property type="evidence" value="ECO:0007669"/>
    <property type="project" value="UniProtKB-SubCell"/>
</dbReference>
<evidence type="ECO:0000256" key="3">
    <source>
        <dbReference type="ARBA" id="ARBA00022676"/>
    </source>
</evidence>
<evidence type="ECO:0000313" key="8">
    <source>
        <dbReference type="EnsemblPlants" id="Kaladp0958s0002.1.v1.1"/>
    </source>
</evidence>
<evidence type="ECO:0000256" key="4">
    <source>
        <dbReference type="ARBA" id="ARBA00022968"/>
    </source>
</evidence>
<evidence type="ECO:0000256" key="1">
    <source>
        <dbReference type="ARBA" id="ARBA00004323"/>
    </source>
</evidence>
<dbReference type="Gramene" id="Kaladp0958s0002.1.v1.1">
    <property type="protein sequence ID" value="Kaladp0958s0002.1.v1.1"/>
    <property type="gene ID" value="Kaladp0958s0002.v1.1"/>
</dbReference>
<dbReference type="PANTHER" id="PTHR11062">
    <property type="entry name" value="EXOSTOSIN HEPARAN SULFATE GLYCOSYLTRANSFERASE -RELATED"/>
    <property type="match status" value="1"/>
</dbReference>
<evidence type="ECO:0000256" key="6">
    <source>
        <dbReference type="SAM" id="MobiDB-lite"/>
    </source>
</evidence>
<feature type="domain" description="Exostosin GT47" evidence="7">
    <location>
        <begin position="146"/>
        <end position="262"/>
    </location>
</feature>
<evidence type="ECO:0000256" key="5">
    <source>
        <dbReference type="ARBA" id="ARBA00023034"/>
    </source>
</evidence>
<evidence type="ECO:0000259" key="7">
    <source>
        <dbReference type="Pfam" id="PF03016"/>
    </source>
</evidence>
<organism evidence="8 9">
    <name type="scientific">Kalanchoe fedtschenkoi</name>
    <name type="common">Lavender scallops</name>
    <name type="synonym">South American air plant</name>
    <dbReference type="NCBI Taxonomy" id="63787"/>
    <lineage>
        <taxon>Eukaryota</taxon>
        <taxon>Viridiplantae</taxon>
        <taxon>Streptophyta</taxon>
        <taxon>Embryophyta</taxon>
        <taxon>Tracheophyta</taxon>
        <taxon>Spermatophyta</taxon>
        <taxon>Magnoliopsida</taxon>
        <taxon>eudicotyledons</taxon>
        <taxon>Gunneridae</taxon>
        <taxon>Pentapetalae</taxon>
        <taxon>Saxifragales</taxon>
        <taxon>Crassulaceae</taxon>
        <taxon>Kalanchoe</taxon>
    </lineage>
</organism>
<keyword evidence="3" id="KW-0328">Glycosyltransferase</keyword>
<feature type="region of interest" description="Disordered" evidence="6">
    <location>
        <begin position="59"/>
        <end position="88"/>
    </location>
</feature>
<comment type="subcellular location">
    <subcellularLocation>
        <location evidence="1">Golgi apparatus membrane</location>
        <topology evidence="1">Single-pass type II membrane protein</topology>
    </subcellularLocation>
</comment>